<evidence type="ECO:0000259" key="5">
    <source>
        <dbReference type="Pfam" id="PF14905"/>
    </source>
</evidence>
<dbReference type="OrthoDB" id="905812at2"/>
<evidence type="ECO:0000313" key="6">
    <source>
        <dbReference type="EMBL" id="RAJ05146.1"/>
    </source>
</evidence>
<keyword evidence="7" id="KW-1185">Reference proteome</keyword>
<evidence type="ECO:0000256" key="3">
    <source>
        <dbReference type="ARBA" id="ARBA00023237"/>
    </source>
</evidence>
<dbReference type="RefSeq" id="WP_111597764.1">
    <property type="nucleotide sequence ID" value="NZ_QLLL01000004.1"/>
</dbReference>
<dbReference type="PANTHER" id="PTHR40980">
    <property type="entry name" value="PLUG DOMAIN-CONTAINING PROTEIN"/>
    <property type="match status" value="1"/>
</dbReference>
<evidence type="ECO:0000256" key="1">
    <source>
        <dbReference type="ARBA" id="ARBA00004442"/>
    </source>
</evidence>
<feature type="domain" description="Outer membrane protein beta-barrel" evidence="5">
    <location>
        <begin position="373"/>
        <end position="774"/>
    </location>
</feature>
<reference evidence="6 7" key="1">
    <citation type="submission" date="2018-06" db="EMBL/GenBank/DDBJ databases">
        <title>Genomic Encyclopedia of Archaeal and Bacterial Type Strains, Phase II (KMG-II): from individual species to whole genera.</title>
        <authorList>
            <person name="Goeker M."/>
        </authorList>
    </citation>
    <scope>NUCLEOTIDE SEQUENCE [LARGE SCALE GENOMIC DNA]</scope>
    <source>
        <strain evidence="6 7">DSM 23857</strain>
    </source>
</reference>
<dbReference type="Gene3D" id="2.40.170.20">
    <property type="entry name" value="TonB-dependent receptor, beta-barrel domain"/>
    <property type="match status" value="1"/>
</dbReference>
<proteinExistence type="predicted"/>
<dbReference type="InterPro" id="IPR041700">
    <property type="entry name" value="OMP_b-brl_3"/>
</dbReference>
<dbReference type="Proteomes" id="UP000249547">
    <property type="component" value="Unassembled WGS sequence"/>
</dbReference>
<dbReference type="EMBL" id="QLLL01000004">
    <property type="protein sequence ID" value="RAJ05146.1"/>
    <property type="molecule type" value="Genomic_DNA"/>
</dbReference>
<protein>
    <submittedName>
        <fullName evidence="6">Outer membrane receptor protein involved in Fe transport</fullName>
    </submittedName>
</protein>
<dbReference type="AlphaFoldDB" id="A0A327QKH1"/>
<accession>A0A327QKH1</accession>
<keyword evidence="4" id="KW-0732">Signal</keyword>
<keyword evidence="2" id="KW-0472">Membrane</keyword>
<gene>
    <name evidence="6" type="ORF">LX64_02300</name>
</gene>
<sequence>MRTGFLAILTFIALPTFAQQKLTVAVSNSQLQPLPYASIEVLRVKDSSLVKGQMSDSIGTTVFDVPYGHYLLRGKMINHNTGYLPVQFSSSQQRFTIQLNTQQLQTVTINKKKPLIQQSPGKTTVNVEAAITNAGTTVLELLEKSPGVSVDRDGNISLKGKQGVLVLIDDKPTYLSGQELASLLGSMNSSQIEQLELMDNPPAKYDAAGGAGVINIKTKKLKQYGFNGNATIGHIQGRYARETGNVNLNYKSGNLNAYLNYSGLKFDNYMRYTASRQFKEAGTNNYAQFMEQDGMSYLNGLNNTVRAGVDYTLSKNTSVGVGLVGTLQKRDAPSFANVNWLDGQRHIDSVIRTDSRVENKWRNGGATLYVRHKLNQRQDIGADVDFSKYRIAQDQSFTNSLMQPVGYIESSRSDILSNLRILTGKIDYTYQISDKTNFSAGAKVSQIDTDNDAQYYVKDTHDDWVSDDNQTNHFIYKENIYAAYASAEQKAGKMTIGGGLRFESTQYTANQIGNKSQGSSSFDRSYNSLFPTLNLTYQLDSSHQLMFSGGRRIDRPVFQNLNPFVVIINKYSFQSGNPNLLPQYTWQATVSHVYKEWLTTSFGYVKTSGYFMQMFLTRDDGTLLFTHGNLGDYSSWVGTVTVSKDITKWWAFNGTAVVNFKHLEGTLWEHMDKRRTQLSLNISNQLRLGKDWTAEVSGWYESKSMVDIQEVLDPMGQLQLGLAKQVLKGKGTLKLSARDVLYTQVLKGFTTFEHSTEPFTLRRDTRNVGLSFTYRFGKPIKGFKRNNSGPSDEAQRVGNAG</sequence>
<dbReference type="SUPFAM" id="SSF56935">
    <property type="entry name" value="Porins"/>
    <property type="match status" value="1"/>
</dbReference>
<evidence type="ECO:0000256" key="2">
    <source>
        <dbReference type="ARBA" id="ARBA00023136"/>
    </source>
</evidence>
<dbReference type="Gene3D" id="2.170.130.10">
    <property type="entry name" value="TonB-dependent receptor, plug domain"/>
    <property type="match status" value="1"/>
</dbReference>
<comment type="caution">
    <text evidence="6">The sequence shown here is derived from an EMBL/GenBank/DDBJ whole genome shotgun (WGS) entry which is preliminary data.</text>
</comment>
<dbReference type="GO" id="GO:0009279">
    <property type="term" value="C:cell outer membrane"/>
    <property type="evidence" value="ECO:0007669"/>
    <property type="project" value="UniProtKB-SubCell"/>
</dbReference>
<keyword evidence="6" id="KW-0675">Receptor</keyword>
<keyword evidence="3" id="KW-0998">Cell outer membrane</keyword>
<name>A0A327QKH1_9BACT</name>
<feature type="signal peptide" evidence="4">
    <location>
        <begin position="1"/>
        <end position="18"/>
    </location>
</feature>
<evidence type="ECO:0000256" key="4">
    <source>
        <dbReference type="SAM" id="SignalP"/>
    </source>
</evidence>
<dbReference type="InterPro" id="IPR037066">
    <property type="entry name" value="Plug_dom_sf"/>
</dbReference>
<dbReference type="PANTHER" id="PTHR40980:SF4">
    <property type="entry name" value="TONB-DEPENDENT RECEPTOR-LIKE BETA-BARREL DOMAIN-CONTAINING PROTEIN"/>
    <property type="match status" value="1"/>
</dbReference>
<organism evidence="6 7">
    <name type="scientific">Chitinophaga skermanii</name>
    <dbReference type="NCBI Taxonomy" id="331697"/>
    <lineage>
        <taxon>Bacteria</taxon>
        <taxon>Pseudomonadati</taxon>
        <taxon>Bacteroidota</taxon>
        <taxon>Chitinophagia</taxon>
        <taxon>Chitinophagales</taxon>
        <taxon>Chitinophagaceae</taxon>
        <taxon>Chitinophaga</taxon>
    </lineage>
</organism>
<comment type="subcellular location">
    <subcellularLocation>
        <location evidence="1">Cell outer membrane</location>
    </subcellularLocation>
</comment>
<dbReference type="Pfam" id="PF14905">
    <property type="entry name" value="OMP_b-brl_3"/>
    <property type="match status" value="1"/>
</dbReference>
<dbReference type="InterPro" id="IPR036942">
    <property type="entry name" value="Beta-barrel_TonB_sf"/>
</dbReference>
<evidence type="ECO:0000313" key="7">
    <source>
        <dbReference type="Proteomes" id="UP000249547"/>
    </source>
</evidence>
<feature type="chain" id="PRO_5016256043" evidence="4">
    <location>
        <begin position="19"/>
        <end position="801"/>
    </location>
</feature>